<dbReference type="AlphaFoldDB" id="U5W009"/>
<dbReference type="PATRIC" id="fig|1246995.3.peg.4259"/>
<protein>
    <submittedName>
        <fullName evidence="1">Uncharacterized protein</fullName>
    </submittedName>
</protein>
<dbReference type="KEGG" id="afs:AFR_21010"/>
<keyword evidence="2" id="KW-1185">Reference proteome</keyword>
<evidence type="ECO:0000313" key="1">
    <source>
        <dbReference type="EMBL" id="AGZ42474.1"/>
    </source>
</evidence>
<evidence type="ECO:0000313" key="2">
    <source>
        <dbReference type="Proteomes" id="UP000017746"/>
    </source>
</evidence>
<dbReference type="EMBL" id="CP006272">
    <property type="protein sequence ID" value="AGZ42474.1"/>
    <property type="molecule type" value="Genomic_DNA"/>
</dbReference>
<dbReference type="Proteomes" id="UP000017746">
    <property type="component" value="Chromosome"/>
</dbReference>
<reference evidence="1 2" key="1">
    <citation type="journal article" date="2014" name="J. Biotechnol.">
        <title>Complete genome sequence of the actinobacterium Actinoplanes friuliensis HAG 010964, producer of the lipopeptide antibiotic friulimycin.</title>
        <authorList>
            <person name="Ruckert C."/>
            <person name="Szczepanowski R."/>
            <person name="Albersmeier A."/>
            <person name="Goesmann A."/>
            <person name="Fischer N."/>
            <person name="Steinkamper A."/>
            <person name="Puhler A."/>
            <person name="Biener R."/>
            <person name="Schwartz D."/>
            <person name="Kalinowski J."/>
        </authorList>
    </citation>
    <scope>NUCLEOTIDE SEQUENCE [LARGE SCALE GENOMIC DNA]</scope>
    <source>
        <strain evidence="1 2">DSM 7358</strain>
    </source>
</reference>
<gene>
    <name evidence="1" type="ORF">AFR_21010</name>
</gene>
<accession>U5W009</accession>
<organism evidence="1 2">
    <name type="scientific">Actinoplanes friuliensis DSM 7358</name>
    <dbReference type="NCBI Taxonomy" id="1246995"/>
    <lineage>
        <taxon>Bacteria</taxon>
        <taxon>Bacillati</taxon>
        <taxon>Actinomycetota</taxon>
        <taxon>Actinomycetes</taxon>
        <taxon>Micromonosporales</taxon>
        <taxon>Micromonosporaceae</taxon>
        <taxon>Actinoplanes</taxon>
    </lineage>
</organism>
<proteinExistence type="predicted"/>
<name>U5W009_9ACTN</name>
<dbReference type="HOGENOM" id="CLU_2598124_0_0_11"/>
<sequence>MFVSRFDPDFEDPANNSVRVIDGTLTKDERAKVELMDPKNRARYLLQKRIEEKGEMAVLLSQLQSQRHRTAMSVINNIR</sequence>